<dbReference type="AlphaFoldDB" id="A0A4R5PLR6"/>
<dbReference type="PANTHER" id="PTHR30565">
    <property type="entry name" value="PROTEIN YCIF"/>
    <property type="match status" value="1"/>
</dbReference>
<dbReference type="InterPro" id="IPR012347">
    <property type="entry name" value="Ferritin-like"/>
</dbReference>
<protein>
    <submittedName>
        <fullName evidence="1">Ferritin-like domain-containing protein</fullName>
    </submittedName>
</protein>
<dbReference type="InterPro" id="IPR009078">
    <property type="entry name" value="Ferritin-like_SF"/>
</dbReference>
<comment type="caution">
    <text evidence="1">The sequence shown here is derived from an EMBL/GenBank/DDBJ whole genome shotgun (WGS) entry which is preliminary data.</text>
</comment>
<evidence type="ECO:0000313" key="1">
    <source>
        <dbReference type="EMBL" id="TDH37894.1"/>
    </source>
</evidence>
<dbReference type="RefSeq" id="WP_133282731.1">
    <property type="nucleotide sequence ID" value="NZ_SMSI01000001.1"/>
</dbReference>
<name>A0A4R5PLR6_9HYPH</name>
<dbReference type="InterPro" id="IPR047114">
    <property type="entry name" value="YciF"/>
</dbReference>
<dbReference type="OrthoDB" id="9795056at2"/>
<dbReference type="PANTHER" id="PTHR30565:SF9">
    <property type="entry name" value="PROTEIN YCIF"/>
    <property type="match status" value="1"/>
</dbReference>
<reference evidence="1 2" key="1">
    <citation type="journal article" date="2013" name="Int. J. Syst. Evol. Microbiol.">
        <title>Hoeflea suaedae sp. nov., an endophytic bacterium isolated from the root of the halophyte Suaeda maritima.</title>
        <authorList>
            <person name="Chung E.J."/>
            <person name="Park J.A."/>
            <person name="Pramanik P."/>
            <person name="Bibi F."/>
            <person name="Jeon C.O."/>
            <person name="Chung Y.R."/>
        </authorList>
    </citation>
    <scope>NUCLEOTIDE SEQUENCE [LARGE SCALE GENOMIC DNA]</scope>
    <source>
        <strain evidence="1 2">YC6898</strain>
    </source>
</reference>
<dbReference type="EMBL" id="SMSI01000001">
    <property type="protein sequence ID" value="TDH37894.1"/>
    <property type="molecule type" value="Genomic_DNA"/>
</dbReference>
<organism evidence="1 2">
    <name type="scientific">Pseudohoeflea suaedae</name>
    <dbReference type="NCBI Taxonomy" id="877384"/>
    <lineage>
        <taxon>Bacteria</taxon>
        <taxon>Pseudomonadati</taxon>
        <taxon>Pseudomonadota</taxon>
        <taxon>Alphaproteobacteria</taxon>
        <taxon>Hyphomicrobiales</taxon>
        <taxon>Rhizobiaceae</taxon>
        <taxon>Pseudohoeflea</taxon>
    </lineage>
</organism>
<dbReference type="InterPro" id="IPR010287">
    <property type="entry name" value="DUF892_YciF-like"/>
</dbReference>
<dbReference type="Gene3D" id="1.20.1260.10">
    <property type="match status" value="1"/>
</dbReference>
<accession>A0A4R5PLR6</accession>
<proteinExistence type="predicted"/>
<dbReference type="SUPFAM" id="SSF47240">
    <property type="entry name" value="Ferritin-like"/>
    <property type="match status" value="1"/>
</dbReference>
<keyword evidence="2" id="KW-1185">Reference proteome</keyword>
<dbReference type="CDD" id="cd07909">
    <property type="entry name" value="YciF"/>
    <property type="match status" value="1"/>
</dbReference>
<gene>
    <name evidence="1" type="ORF">E2A64_01790</name>
</gene>
<dbReference type="Pfam" id="PF05974">
    <property type="entry name" value="DUF892"/>
    <property type="match status" value="1"/>
</dbReference>
<sequence length="162" mass="18213">MAINNLDDLFEHTLKDIYFAENHIHKSLPKMIEKASNASLAKLFKDHREETTGQIERLEKVFEILGKKPSGEECPAIEGIVEEAEELMDEVKDGATLDAALIAAAQAVEHYEITRYGTLLTWAKELGHDDVIPLLRDTIDQEKSADDKLSRLAEDRLNKKAA</sequence>
<dbReference type="Proteomes" id="UP000295131">
    <property type="component" value="Unassembled WGS sequence"/>
</dbReference>
<evidence type="ECO:0000313" key="2">
    <source>
        <dbReference type="Proteomes" id="UP000295131"/>
    </source>
</evidence>